<keyword evidence="1" id="KW-0472">Membrane</keyword>
<name>Q2GGF5_EHRCR</name>
<sequence>MFLFKKATYKTKYYIALCANTIYFGVFLFAIFIQLIRFPSKLSNKDLLLINVLMVLSARIMLCLLSSYELTCTHYTNDNDSLLYYKKAAYAAEVISTIIAIIIQVIAVSQVAAGNLEIVSSKKTTIHTKGAVDFACILIKLLIASPLLVYFNYRRMKDDKCAAYKKDAEILFYLSITSLVISFIAFIGKIINVLEQTQSFALFNTENHSNNGPTNFPLGPIIRISCIAASIIILTVILSIESSISSKMSDTTIEYQGLSNANELSG</sequence>
<evidence type="ECO:0000313" key="2">
    <source>
        <dbReference type="EMBL" id="ABD44576.1"/>
    </source>
</evidence>
<keyword evidence="1" id="KW-1133">Transmembrane helix</keyword>
<feature type="transmembrane region" description="Helical" evidence="1">
    <location>
        <begin position="48"/>
        <end position="68"/>
    </location>
</feature>
<protein>
    <submittedName>
        <fullName evidence="2">Membrane protein</fullName>
    </submittedName>
</protein>
<reference evidence="2 3" key="1">
    <citation type="journal article" date="2006" name="PLoS Genet.">
        <title>Comparative genomics of emerging human ehrlichiosis agents.</title>
        <authorList>
            <person name="Dunning Hotopp J.C."/>
            <person name="Lin M."/>
            <person name="Madupu R."/>
            <person name="Crabtree J."/>
            <person name="Angiuoli S.V."/>
            <person name="Eisen J.A."/>
            <person name="Seshadri R."/>
            <person name="Ren Q."/>
            <person name="Wu M."/>
            <person name="Utterback T.R."/>
            <person name="Smith S."/>
            <person name="Lewis M."/>
            <person name="Khouri H."/>
            <person name="Zhang C."/>
            <person name="Niu H."/>
            <person name="Lin Q."/>
            <person name="Ohashi N."/>
            <person name="Zhi N."/>
            <person name="Nelson W."/>
            <person name="Brinkac L.M."/>
            <person name="Dodson R.J."/>
            <person name="Rosovitz M.J."/>
            <person name="Sundaram J."/>
            <person name="Daugherty S.C."/>
            <person name="Davidsen T."/>
            <person name="Durkin A.S."/>
            <person name="Gwinn M."/>
            <person name="Haft D.H."/>
            <person name="Selengut J.D."/>
            <person name="Sullivan S.A."/>
            <person name="Zafar N."/>
            <person name="Zhou L."/>
            <person name="Benahmed F."/>
            <person name="Forberger H."/>
            <person name="Halpin R."/>
            <person name="Mulligan S."/>
            <person name="Robinson J."/>
            <person name="White O."/>
            <person name="Rikihisa Y."/>
            <person name="Tettelin H."/>
        </authorList>
    </citation>
    <scope>NUCLEOTIDE SEQUENCE [LARGE SCALE GENOMIC DNA]</scope>
    <source>
        <strain evidence="3">ATCC CRL-10679 / Arkansas</strain>
    </source>
</reference>
<feature type="transmembrane region" description="Helical" evidence="1">
    <location>
        <begin position="131"/>
        <end position="151"/>
    </location>
</feature>
<feature type="transmembrane region" description="Helical" evidence="1">
    <location>
        <begin position="221"/>
        <end position="240"/>
    </location>
</feature>
<keyword evidence="1" id="KW-0812">Transmembrane</keyword>
<accession>Q2GGF5</accession>
<dbReference type="KEGG" id="ech:ECH_0670"/>
<evidence type="ECO:0000256" key="1">
    <source>
        <dbReference type="SAM" id="Phobius"/>
    </source>
</evidence>
<feature type="transmembrane region" description="Helical" evidence="1">
    <location>
        <begin position="12"/>
        <end position="36"/>
    </location>
</feature>
<proteinExistence type="predicted"/>
<keyword evidence="3" id="KW-1185">Reference proteome</keyword>
<dbReference type="STRING" id="205920.ECH_0670"/>
<dbReference type="Proteomes" id="UP000008320">
    <property type="component" value="Chromosome"/>
</dbReference>
<organism evidence="2 3">
    <name type="scientific">Ehrlichia chaffeensis (strain ATCC CRL-10679 / Arkansas)</name>
    <dbReference type="NCBI Taxonomy" id="205920"/>
    <lineage>
        <taxon>Bacteria</taxon>
        <taxon>Pseudomonadati</taxon>
        <taxon>Pseudomonadota</taxon>
        <taxon>Alphaproteobacteria</taxon>
        <taxon>Rickettsiales</taxon>
        <taxon>Anaplasmataceae</taxon>
        <taxon>Ehrlichia</taxon>
    </lineage>
</organism>
<dbReference type="OrthoDB" id="7163238at2"/>
<dbReference type="HOGENOM" id="CLU_1048625_0_0_5"/>
<gene>
    <name evidence="2" type="ordered locus">ECH_0670</name>
</gene>
<feature type="transmembrane region" description="Helical" evidence="1">
    <location>
        <begin position="171"/>
        <end position="191"/>
    </location>
</feature>
<evidence type="ECO:0000313" key="3">
    <source>
        <dbReference type="Proteomes" id="UP000008320"/>
    </source>
</evidence>
<dbReference type="AlphaFoldDB" id="Q2GGF5"/>
<feature type="transmembrane region" description="Helical" evidence="1">
    <location>
        <begin position="89"/>
        <end position="111"/>
    </location>
</feature>
<dbReference type="EMBL" id="CP000236">
    <property type="protein sequence ID" value="ABD44576.1"/>
    <property type="molecule type" value="Genomic_DNA"/>
</dbReference>